<organism evidence="2 3">
    <name type="scientific">Trifolium medium</name>
    <dbReference type="NCBI Taxonomy" id="97028"/>
    <lineage>
        <taxon>Eukaryota</taxon>
        <taxon>Viridiplantae</taxon>
        <taxon>Streptophyta</taxon>
        <taxon>Embryophyta</taxon>
        <taxon>Tracheophyta</taxon>
        <taxon>Spermatophyta</taxon>
        <taxon>Magnoliopsida</taxon>
        <taxon>eudicotyledons</taxon>
        <taxon>Gunneridae</taxon>
        <taxon>Pentapetalae</taxon>
        <taxon>rosids</taxon>
        <taxon>fabids</taxon>
        <taxon>Fabales</taxon>
        <taxon>Fabaceae</taxon>
        <taxon>Papilionoideae</taxon>
        <taxon>50 kb inversion clade</taxon>
        <taxon>NPAAA clade</taxon>
        <taxon>Hologalegina</taxon>
        <taxon>IRL clade</taxon>
        <taxon>Trifolieae</taxon>
        <taxon>Trifolium</taxon>
    </lineage>
</organism>
<keyword evidence="3" id="KW-1185">Reference proteome</keyword>
<evidence type="ECO:0000313" key="2">
    <source>
        <dbReference type="EMBL" id="MCI34311.1"/>
    </source>
</evidence>
<dbReference type="Pfam" id="PF03732">
    <property type="entry name" value="Retrotrans_gag"/>
    <property type="match status" value="1"/>
</dbReference>
<reference evidence="2 3" key="1">
    <citation type="journal article" date="2018" name="Front. Plant Sci.">
        <title>Red Clover (Trifolium pratense) and Zigzag Clover (T. medium) - A Picture of Genomic Similarities and Differences.</title>
        <authorList>
            <person name="Dluhosova J."/>
            <person name="Istvanek J."/>
            <person name="Nedelnik J."/>
            <person name="Repkova J."/>
        </authorList>
    </citation>
    <scope>NUCLEOTIDE SEQUENCE [LARGE SCALE GENOMIC DNA]</scope>
    <source>
        <strain evidence="3">cv. 10/8</strain>
        <tissue evidence="2">Leaf</tissue>
    </source>
</reference>
<sequence length="140" mass="16038">ARLGPPGFPPLPTDPPPLHTTSIKLDIPRFDGSDPLGWIFKITQFFDYHITPDEQRLHIASFYMEGEALTWFQWMHQNGQLLSWANFLHALEVRFAPSQYEDPKGALFKLSQTTTVKDYQTQFESLANRIVGLPPSCYLS</sequence>
<dbReference type="EMBL" id="LXQA010212617">
    <property type="protein sequence ID" value="MCI34311.1"/>
    <property type="molecule type" value="Genomic_DNA"/>
</dbReference>
<dbReference type="AlphaFoldDB" id="A0A392RCK4"/>
<proteinExistence type="predicted"/>
<feature type="domain" description="Retrotransposon gag" evidence="1">
    <location>
        <begin position="59"/>
        <end position="130"/>
    </location>
</feature>
<evidence type="ECO:0000313" key="3">
    <source>
        <dbReference type="Proteomes" id="UP000265520"/>
    </source>
</evidence>
<dbReference type="InterPro" id="IPR005162">
    <property type="entry name" value="Retrotrans_gag_dom"/>
</dbReference>
<feature type="non-terminal residue" evidence="2">
    <location>
        <position position="1"/>
    </location>
</feature>
<comment type="caution">
    <text evidence="2">The sequence shown here is derived from an EMBL/GenBank/DDBJ whole genome shotgun (WGS) entry which is preliminary data.</text>
</comment>
<accession>A0A392RCK4</accession>
<evidence type="ECO:0000259" key="1">
    <source>
        <dbReference type="Pfam" id="PF03732"/>
    </source>
</evidence>
<feature type="non-terminal residue" evidence="2">
    <location>
        <position position="140"/>
    </location>
</feature>
<dbReference type="Proteomes" id="UP000265520">
    <property type="component" value="Unassembled WGS sequence"/>
</dbReference>
<name>A0A392RCK4_9FABA</name>
<protein>
    <submittedName>
        <fullName evidence="2">Retrotransposon-derived protein PEG10-like</fullName>
    </submittedName>
</protein>